<gene>
    <name evidence="3" type="ORF">K1J50_04730</name>
</gene>
<proteinExistence type="predicted"/>
<feature type="region of interest" description="Disordered" evidence="1">
    <location>
        <begin position="113"/>
        <end position="133"/>
    </location>
</feature>
<sequence>MHSGAHPGEEPSSQASAAGPRPLWGRGAVAGALAAVLALTLINLVALPALPVLLPPTIAFLVLICAAGPAIEEACKYAAFRLTVRHWHQGWRSYWALGLTFGVLEAMLKLAPAEPQQHGPPPKGPFLSSWPGP</sequence>
<dbReference type="EMBL" id="JAHZUY010000006">
    <property type="protein sequence ID" value="MBW8268784.1"/>
    <property type="molecule type" value="Genomic_DNA"/>
</dbReference>
<evidence type="ECO:0000256" key="1">
    <source>
        <dbReference type="SAM" id="MobiDB-lite"/>
    </source>
</evidence>
<name>A0ABS7EZQ1_9PROT</name>
<evidence type="ECO:0000313" key="3">
    <source>
        <dbReference type="EMBL" id="MBW8268784.1"/>
    </source>
</evidence>
<evidence type="ECO:0000256" key="2">
    <source>
        <dbReference type="SAM" id="Phobius"/>
    </source>
</evidence>
<dbReference type="Proteomes" id="UP001519924">
    <property type="component" value="Unassembled WGS sequence"/>
</dbReference>
<dbReference type="RefSeq" id="WP_220116285.1">
    <property type="nucleotide sequence ID" value="NZ_JAHZUY010000006.1"/>
</dbReference>
<accession>A0ABS7EZQ1</accession>
<keyword evidence="4" id="KW-1185">Reference proteome</keyword>
<keyword evidence="2" id="KW-0812">Transmembrane</keyword>
<keyword evidence="2" id="KW-1133">Transmembrane helix</keyword>
<protein>
    <submittedName>
        <fullName evidence="3">Uncharacterized protein</fullName>
    </submittedName>
</protein>
<comment type="caution">
    <text evidence="3">The sequence shown here is derived from an EMBL/GenBank/DDBJ whole genome shotgun (WGS) entry which is preliminary data.</text>
</comment>
<keyword evidence="2" id="KW-0472">Membrane</keyword>
<feature type="transmembrane region" description="Helical" evidence="2">
    <location>
        <begin position="23"/>
        <end position="45"/>
    </location>
</feature>
<feature type="transmembrane region" description="Helical" evidence="2">
    <location>
        <begin position="52"/>
        <end position="71"/>
    </location>
</feature>
<evidence type="ECO:0000313" key="4">
    <source>
        <dbReference type="Proteomes" id="UP001519924"/>
    </source>
</evidence>
<organism evidence="3 4">
    <name type="scientific">Caldovatus aquaticus</name>
    <dbReference type="NCBI Taxonomy" id="2865671"/>
    <lineage>
        <taxon>Bacteria</taxon>
        <taxon>Pseudomonadati</taxon>
        <taxon>Pseudomonadota</taxon>
        <taxon>Alphaproteobacteria</taxon>
        <taxon>Acetobacterales</taxon>
        <taxon>Roseomonadaceae</taxon>
        <taxon>Caldovatus</taxon>
    </lineage>
</organism>
<reference evidence="3 4" key="1">
    <citation type="submission" date="2021-08" db="EMBL/GenBank/DDBJ databases">
        <title>Caldovatus sediminis gen. nov., sp. nov., a moderately thermophilic bacterium isolated from a hot spring.</title>
        <authorList>
            <person name="Hu C.-J."/>
            <person name="Li W.-J."/>
            <person name="Xian W.-D."/>
        </authorList>
    </citation>
    <scope>NUCLEOTIDE SEQUENCE [LARGE SCALE GENOMIC DNA]</scope>
    <source>
        <strain evidence="3 4">SYSU G05006</strain>
    </source>
</reference>